<dbReference type="Pfam" id="PF03845">
    <property type="entry name" value="Spore_permease"/>
    <property type="match status" value="1"/>
</dbReference>
<name>A0AA37X4F9_9BACL</name>
<feature type="transmembrane region" description="Helical" evidence="8">
    <location>
        <begin position="184"/>
        <end position="203"/>
    </location>
</feature>
<feature type="transmembrane region" description="Helical" evidence="8">
    <location>
        <begin position="78"/>
        <end position="98"/>
    </location>
</feature>
<proteinExistence type="inferred from homology"/>
<evidence type="ECO:0000256" key="1">
    <source>
        <dbReference type="ARBA" id="ARBA00004141"/>
    </source>
</evidence>
<evidence type="ECO:0000256" key="5">
    <source>
        <dbReference type="ARBA" id="ARBA00022692"/>
    </source>
</evidence>
<evidence type="ECO:0000256" key="7">
    <source>
        <dbReference type="ARBA" id="ARBA00023136"/>
    </source>
</evidence>
<evidence type="ECO:0000313" key="9">
    <source>
        <dbReference type="EMBL" id="GLV14962.1"/>
    </source>
</evidence>
<feature type="transmembrane region" description="Helical" evidence="8">
    <location>
        <begin position="144"/>
        <end position="164"/>
    </location>
</feature>
<evidence type="ECO:0000256" key="2">
    <source>
        <dbReference type="ARBA" id="ARBA00007998"/>
    </source>
</evidence>
<evidence type="ECO:0000256" key="8">
    <source>
        <dbReference type="SAM" id="Phobius"/>
    </source>
</evidence>
<evidence type="ECO:0000256" key="6">
    <source>
        <dbReference type="ARBA" id="ARBA00022989"/>
    </source>
</evidence>
<reference evidence="9" key="1">
    <citation type="submission" date="2023-02" db="EMBL/GenBank/DDBJ databases">
        <title>Proposal of a novel subspecies: Alicyclobacillus hesperidum subspecies aegle.</title>
        <authorList>
            <person name="Goto K."/>
            <person name="Fujii T."/>
            <person name="Yasui K."/>
            <person name="Mochida K."/>
            <person name="Kato-Tanaka Y."/>
            <person name="Morohoshi S."/>
            <person name="An S.Y."/>
            <person name="Kasai H."/>
            <person name="Yokota A."/>
        </authorList>
    </citation>
    <scope>NUCLEOTIDE SEQUENCE</scope>
    <source>
        <strain evidence="9">DSM 12766</strain>
    </source>
</reference>
<dbReference type="NCBIfam" id="TIGR00912">
    <property type="entry name" value="2A0309"/>
    <property type="match status" value="1"/>
</dbReference>
<dbReference type="GO" id="GO:0009847">
    <property type="term" value="P:spore germination"/>
    <property type="evidence" value="ECO:0007669"/>
    <property type="project" value="InterPro"/>
</dbReference>
<dbReference type="InterPro" id="IPR004761">
    <property type="entry name" value="Spore_GerAB"/>
</dbReference>
<dbReference type="Gene3D" id="1.20.1740.10">
    <property type="entry name" value="Amino acid/polyamine transporter I"/>
    <property type="match status" value="1"/>
</dbReference>
<feature type="transmembrane region" description="Helical" evidence="8">
    <location>
        <begin position="299"/>
        <end position="319"/>
    </location>
</feature>
<dbReference type="EMBL" id="BSRA01000022">
    <property type="protein sequence ID" value="GLV14962.1"/>
    <property type="molecule type" value="Genomic_DNA"/>
</dbReference>
<accession>A0AA37X4F9</accession>
<comment type="similarity">
    <text evidence="2">Belongs to the amino acid-polyamine-organocation (APC) superfamily. Spore germination protein (SGP) (TC 2.A.3.9) family.</text>
</comment>
<feature type="transmembrane region" description="Helical" evidence="8">
    <location>
        <begin position="37"/>
        <end position="57"/>
    </location>
</feature>
<organism evidence="9 10">
    <name type="scientific">Alicyclobacillus hesperidum</name>
    <dbReference type="NCBI Taxonomy" id="89784"/>
    <lineage>
        <taxon>Bacteria</taxon>
        <taxon>Bacillati</taxon>
        <taxon>Bacillota</taxon>
        <taxon>Bacilli</taxon>
        <taxon>Bacillales</taxon>
        <taxon>Alicyclobacillaceae</taxon>
        <taxon>Alicyclobacillus</taxon>
    </lineage>
</organism>
<comment type="caution">
    <text evidence="9">The sequence shown here is derived from an EMBL/GenBank/DDBJ whole genome shotgun (WGS) entry which is preliminary data.</text>
</comment>
<feature type="transmembrane region" description="Helical" evidence="8">
    <location>
        <begin position="118"/>
        <end position="135"/>
    </location>
</feature>
<evidence type="ECO:0000256" key="3">
    <source>
        <dbReference type="ARBA" id="ARBA00022448"/>
    </source>
</evidence>
<keyword evidence="6 8" id="KW-1133">Transmembrane helix</keyword>
<sequence>MEKISRYQLVLILVWLTLGTGFLVMPSLITQFTTTDGWIAVLSLFVGGMMSAAIAKFHVSKFPTKRGTAALLAMGGRGVGDALAFWYVSVIFLVGSVVAREFSLFVTIASLPYTSETWIAMIGLICICYITYAGIEPFARANEFVVPLAALVVPFLIFMPISLFDLRQLQPVLENGWLPIWRASGVPMFVYGLEFVIAIQFVPNLRSPEKLPKDILIAAAISTVLVTLVVVLVIGVFGTTTRYLQYPVLELVRVVRIGRFIERLDTLYGIAVLTTIIFKLTVLHLALCMGIQDVCRTSGYRWAIIPAGATMFVSGLWFFRNTPELTHFIENVGPSYLLFSVVGIPFIGLCIEYVRSMWRNWIQHD</sequence>
<protein>
    <submittedName>
        <fullName evidence="9">Germination protein GerKB</fullName>
    </submittedName>
</protein>
<keyword evidence="7 8" id="KW-0472">Membrane</keyword>
<feature type="transmembrane region" description="Helical" evidence="8">
    <location>
        <begin position="267"/>
        <end position="287"/>
    </location>
</feature>
<feature type="transmembrane region" description="Helical" evidence="8">
    <location>
        <begin position="215"/>
        <end position="237"/>
    </location>
</feature>
<keyword evidence="3" id="KW-0813">Transport</keyword>
<dbReference type="PANTHER" id="PTHR34975:SF2">
    <property type="entry name" value="SPORE GERMINATION PROTEIN A2"/>
    <property type="match status" value="1"/>
</dbReference>
<gene>
    <name evidence="9" type="primary">gerKB</name>
    <name evidence="9" type="ORF">Heshes_26470</name>
</gene>
<dbReference type="Proteomes" id="UP001157137">
    <property type="component" value="Unassembled WGS sequence"/>
</dbReference>
<dbReference type="PANTHER" id="PTHR34975">
    <property type="entry name" value="SPORE GERMINATION PROTEIN A2"/>
    <property type="match status" value="1"/>
</dbReference>
<evidence type="ECO:0000256" key="4">
    <source>
        <dbReference type="ARBA" id="ARBA00022544"/>
    </source>
</evidence>
<feature type="transmembrane region" description="Helical" evidence="8">
    <location>
        <begin position="7"/>
        <end position="25"/>
    </location>
</feature>
<dbReference type="AlphaFoldDB" id="A0AA37X4F9"/>
<keyword evidence="4" id="KW-0309">Germination</keyword>
<dbReference type="RefSeq" id="WP_006446275.1">
    <property type="nucleotide sequence ID" value="NZ_BSRA01000022.1"/>
</dbReference>
<comment type="subcellular location">
    <subcellularLocation>
        <location evidence="1">Membrane</location>
        <topology evidence="1">Multi-pass membrane protein</topology>
    </subcellularLocation>
</comment>
<feature type="transmembrane region" description="Helical" evidence="8">
    <location>
        <begin position="335"/>
        <end position="354"/>
    </location>
</feature>
<evidence type="ECO:0000313" key="10">
    <source>
        <dbReference type="Proteomes" id="UP001157137"/>
    </source>
</evidence>
<keyword evidence="5 8" id="KW-0812">Transmembrane</keyword>
<dbReference type="GO" id="GO:0016020">
    <property type="term" value="C:membrane"/>
    <property type="evidence" value="ECO:0007669"/>
    <property type="project" value="UniProtKB-SubCell"/>
</dbReference>